<evidence type="ECO:0008006" key="4">
    <source>
        <dbReference type="Google" id="ProtNLM"/>
    </source>
</evidence>
<protein>
    <recommendedName>
        <fullName evidence="4">DUF1648 domain-containing protein</fullName>
    </recommendedName>
</protein>
<accession>A0ABS8FV76</accession>
<comment type="caution">
    <text evidence="2">The sequence shown here is derived from an EMBL/GenBank/DDBJ whole genome shotgun (WGS) entry which is preliminary data.</text>
</comment>
<sequence>MKHYLPQVRFWKIISIILALTGVLFTLIGIFCTEGALAVHWGSDGTPNGFAGKIVLVLIALMGVLSMFSGESFRKERPGWHIPVGPEMGYALSTGLTGCCAGVNVIVVLYYFRPDERIPAVGAIAIIVLYLMFIMIAFYRDRRYNGRDVKTGEESHR</sequence>
<keyword evidence="1" id="KW-1133">Transmembrane helix</keyword>
<reference evidence="2 3" key="1">
    <citation type="submission" date="2021-10" db="EMBL/GenBank/DDBJ databases">
        <title>Anaerobic single-cell dispensing facilitates the cultivation of human gut bacteria.</title>
        <authorList>
            <person name="Afrizal A."/>
        </authorList>
    </citation>
    <scope>NUCLEOTIDE SEQUENCE [LARGE SCALE GENOMIC DNA]</scope>
    <source>
        <strain evidence="2 3">CLA-AA-H200</strain>
    </source>
</reference>
<feature type="transmembrane region" description="Helical" evidence="1">
    <location>
        <begin position="12"/>
        <end position="38"/>
    </location>
</feature>
<dbReference type="Proteomes" id="UP001198151">
    <property type="component" value="Unassembled WGS sequence"/>
</dbReference>
<feature type="transmembrane region" description="Helical" evidence="1">
    <location>
        <begin position="50"/>
        <end position="68"/>
    </location>
</feature>
<feature type="transmembrane region" description="Helical" evidence="1">
    <location>
        <begin position="89"/>
        <end position="112"/>
    </location>
</feature>
<name>A0ABS8FV76_9FIRM</name>
<dbReference type="RefSeq" id="WP_227707034.1">
    <property type="nucleotide sequence ID" value="NZ_JAJEQX010000007.1"/>
</dbReference>
<gene>
    <name evidence="2" type="ORF">LKD70_05490</name>
</gene>
<evidence type="ECO:0000313" key="3">
    <source>
        <dbReference type="Proteomes" id="UP001198151"/>
    </source>
</evidence>
<evidence type="ECO:0000313" key="2">
    <source>
        <dbReference type="EMBL" id="MCC2253891.1"/>
    </source>
</evidence>
<feature type="transmembrane region" description="Helical" evidence="1">
    <location>
        <begin position="118"/>
        <end position="139"/>
    </location>
</feature>
<evidence type="ECO:0000256" key="1">
    <source>
        <dbReference type="SAM" id="Phobius"/>
    </source>
</evidence>
<keyword evidence="1" id="KW-0812">Transmembrane</keyword>
<keyword evidence="3" id="KW-1185">Reference proteome</keyword>
<proteinExistence type="predicted"/>
<keyword evidence="1" id="KW-0472">Membrane</keyword>
<dbReference type="EMBL" id="JAJEQX010000007">
    <property type="protein sequence ID" value="MCC2253891.1"/>
    <property type="molecule type" value="Genomic_DNA"/>
</dbReference>
<organism evidence="2 3">
    <name type="scientific">Ruminococcus turbiniformis</name>
    <dbReference type="NCBI Taxonomy" id="2881258"/>
    <lineage>
        <taxon>Bacteria</taxon>
        <taxon>Bacillati</taxon>
        <taxon>Bacillota</taxon>
        <taxon>Clostridia</taxon>
        <taxon>Eubacteriales</taxon>
        <taxon>Oscillospiraceae</taxon>
        <taxon>Ruminococcus</taxon>
    </lineage>
</organism>